<dbReference type="SFLD" id="SFLDS00003">
    <property type="entry name" value="Haloacid_Dehalogenase"/>
    <property type="match status" value="1"/>
</dbReference>
<dbReference type="SFLD" id="SFLDG01131">
    <property type="entry name" value="C1.5.2:_MDP_Like"/>
    <property type="match status" value="1"/>
</dbReference>
<comment type="caution">
    <text evidence="1">The sequence shown here is derived from an EMBL/GenBank/DDBJ whole genome shotgun (WGS) entry which is preliminary data.</text>
</comment>
<dbReference type="InterPro" id="IPR036412">
    <property type="entry name" value="HAD-like_sf"/>
</dbReference>
<dbReference type="InterPro" id="IPR023214">
    <property type="entry name" value="HAD_sf"/>
</dbReference>
<accession>A0A8H7R8E2</accession>
<dbReference type="Pfam" id="PF12689">
    <property type="entry name" value="Acid_PPase"/>
    <property type="match status" value="1"/>
</dbReference>
<proteinExistence type="predicted"/>
<evidence type="ECO:0000313" key="1">
    <source>
        <dbReference type="EMBL" id="KAG2206282.1"/>
    </source>
</evidence>
<dbReference type="EMBL" id="JAEPRD010000031">
    <property type="protein sequence ID" value="KAG2206282.1"/>
    <property type="molecule type" value="Genomic_DNA"/>
</dbReference>
<dbReference type="AlphaFoldDB" id="A0A8H7R8E2"/>
<dbReference type="GO" id="GO:0003993">
    <property type="term" value="F:acid phosphatase activity"/>
    <property type="evidence" value="ECO:0007669"/>
    <property type="project" value="TreeGrafter"/>
</dbReference>
<organism evidence="1 2">
    <name type="scientific">Mucor saturninus</name>
    <dbReference type="NCBI Taxonomy" id="64648"/>
    <lineage>
        <taxon>Eukaryota</taxon>
        <taxon>Fungi</taxon>
        <taxon>Fungi incertae sedis</taxon>
        <taxon>Mucoromycota</taxon>
        <taxon>Mucoromycotina</taxon>
        <taxon>Mucoromycetes</taxon>
        <taxon>Mucorales</taxon>
        <taxon>Mucorineae</taxon>
        <taxon>Mucoraceae</taxon>
        <taxon>Mucor</taxon>
    </lineage>
</organism>
<evidence type="ECO:0000313" key="2">
    <source>
        <dbReference type="Proteomes" id="UP000603453"/>
    </source>
</evidence>
<evidence type="ECO:0008006" key="3">
    <source>
        <dbReference type="Google" id="ProtNLM"/>
    </source>
</evidence>
<gene>
    <name evidence="1" type="ORF">INT47_007296</name>
</gene>
<dbReference type="SUPFAM" id="SSF56784">
    <property type="entry name" value="HAD-like"/>
    <property type="match status" value="1"/>
</dbReference>
<name>A0A8H7R8E2_9FUNG</name>
<keyword evidence="2" id="KW-1185">Reference proteome</keyword>
<dbReference type="InterPro" id="IPR010036">
    <property type="entry name" value="MDP_1_eu_arc"/>
</dbReference>
<dbReference type="PANTHER" id="PTHR17901">
    <property type="entry name" value="MAGNESIUM-DEPENDENT PHOSPHATASE 1 MDP1"/>
    <property type="match status" value="1"/>
</dbReference>
<reference evidence="1" key="1">
    <citation type="submission" date="2020-12" db="EMBL/GenBank/DDBJ databases">
        <title>Metabolic potential, ecology and presence of endohyphal bacteria is reflected in genomic diversity of Mucoromycotina.</title>
        <authorList>
            <person name="Muszewska A."/>
            <person name="Okrasinska A."/>
            <person name="Steczkiewicz K."/>
            <person name="Drgas O."/>
            <person name="Orlowska M."/>
            <person name="Perlinska-Lenart U."/>
            <person name="Aleksandrzak-Piekarczyk T."/>
            <person name="Szatraj K."/>
            <person name="Zielenkiewicz U."/>
            <person name="Pilsyk S."/>
            <person name="Malc E."/>
            <person name="Mieczkowski P."/>
            <person name="Kruszewska J.S."/>
            <person name="Biernat P."/>
            <person name="Pawlowska J."/>
        </authorList>
    </citation>
    <scope>NUCLEOTIDE SEQUENCE</scope>
    <source>
        <strain evidence="1">WA0000017839</strain>
    </source>
</reference>
<dbReference type="Proteomes" id="UP000603453">
    <property type="component" value="Unassembled WGS sequence"/>
</dbReference>
<protein>
    <recommendedName>
        <fullName evidence="3">Magnesium-dependent phosphatase</fullName>
    </recommendedName>
</protein>
<dbReference type="NCBIfam" id="TIGR01685">
    <property type="entry name" value="MDP-1"/>
    <property type="match status" value="1"/>
</dbReference>
<dbReference type="SFLD" id="SFLDG01129">
    <property type="entry name" value="C1.5:_HAD__Beta-PGM__Phosphata"/>
    <property type="match status" value="1"/>
</dbReference>
<dbReference type="OrthoDB" id="2865258at2759"/>
<sequence>MTKSVWKLKAQPASFPKLIVFDLDYTLWPTWIDCTNGPPYVYEEGSNCIVNPCGESLGLFPHSAAIIALIKSFPDTKIGIASRTHTPNWAMKALGLLRIPELGHTTLFENIDYFEIYPGSKLKHFKSLAEKSGIDCHEMIFFDDEHRNREVTKLGVHFYKVNTQTGITPFQFENALQDYATNSGVRQSSVKDFFKPKG</sequence>
<dbReference type="PANTHER" id="PTHR17901:SF14">
    <property type="entry name" value="MAGNESIUM-DEPENDENT PHOSPHATASE 1"/>
    <property type="match status" value="1"/>
</dbReference>
<dbReference type="Gene3D" id="3.40.50.1000">
    <property type="entry name" value="HAD superfamily/HAD-like"/>
    <property type="match status" value="1"/>
</dbReference>